<accession>A0ABT8ME47</accession>
<keyword evidence="1" id="KW-1133">Transmembrane helix</keyword>
<sequence length="99" mass="10961">MLLLMFLLCGILVSPVNAAEVNGSQGPDYKDNSERPVAETGRVAELDWPATGDTVTYSGPKSAFSVAYKPVLLWYAFWALVVLSVGYYVVRKYRRKGEP</sequence>
<keyword evidence="1" id="KW-0812">Transmembrane</keyword>
<protein>
    <submittedName>
        <fullName evidence="2">Uncharacterized protein</fullName>
    </submittedName>
</protein>
<evidence type="ECO:0000256" key="1">
    <source>
        <dbReference type="SAM" id="Phobius"/>
    </source>
</evidence>
<dbReference type="Proteomes" id="UP001168338">
    <property type="component" value="Unassembled WGS sequence"/>
</dbReference>
<name>A0ABT8ME47_9EURY</name>
<keyword evidence="1" id="KW-0472">Membrane</keyword>
<evidence type="ECO:0000313" key="3">
    <source>
        <dbReference type="Proteomes" id="UP001168338"/>
    </source>
</evidence>
<organism evidence="2 3">
    <name type="scientific">Methanoculleus frigidifontis</name>
    <dbReference type="NCBI Taxonomy" id="2584085"/>
    <lineage>
        <taxon>Archaea</taxon>
        <taxon>Methanobacteriati</taxon>
        <taxon>Methanobacteriota</taxon>
        <taxon>Stenosarchaea group</taxon>
        <taxon>Methanomicrobia</taxon>
        <taxon>Methanomicrobiales</taxon>
        <taxon>Methanomicrobiaceae</taxon>
        <taxon>Methanoculleus</taxon>
    </lineage>
</organism>
<keyword evidence="3" id="KW-1185">Reference proteome</keyword>
<evidence type="ECO:0000313" key="2">
    <source>
        <dbReference type="EMBL" id="MDN7026220.1"/>
    </source>
</evidence>
<dbReference type="RefSeq" id="WP_301665429.1">
    <property type="nucleotide sequence ID" value="NZ_VCYH01000018.1"/>
</dbReference>
<proteinExistence type="predicted"/>
<feature type="transmembrane region" description="Helical" evidence="1">
    <location>
        <begin position="72"/>
        <end position="90"/>
    </location>
</feature>
<gene>
    <name evidence="2" type="ORF">FGU65_15265</name>
</gene>
<comment type="caution">
    <text evidence="2">The sequence shown here is derived from an EMBL/GenBank/DDBJ whole genome shotgun (WGS) entry which is preliminary data.</text>
</comment>
<reference evidence="2" key="1">
    <citation type="submission" date="2019-05" db="EMBL/GenBank/DDBJ databases">
        <title>Methanoculleus sp. FWC-SCC1, a methanogenic archaeon isolated from deep marine cold seep.</title>
        <authorList>
            <person name="Chen Y.-W."/>
            <person name="Chen S.-C."/>
            <person name="Teng N.-H."/>
            <person name="Lai M.-C."/>
        </authorList>
    </citation>
    <scope>NUCLEOTIDE SEQUENCE</scope>
    <source>
        <strain evidence="2">FWC-SCC1</strain>
    </source>
</reference>
<dbReference type="EMBL" id="VCYH01000018">
    <property type="protein sequence ID" value="MDN7026220.1"/>
    <property type="molecule type" value="Genomic_DNA"/>
</dbReference>